<keyword evidence="4" id="KW-1185">Reference proteome</keyword>
<feature type="region of interest" description="Disordered" evidence="1">
    <location>
        <begin position="604"/>
        <end position="625"/>
    </location>
</feature>
<feature type="domain" description="Heterokaryon incompatibility" evidence="2">
    <location>
        <begin position="174"/>
        <end position="344"/>
    </location>
</feature>
<dbReference type="AlphaFoldDB" id="A0AAV9GR65"/>
<evidence type="ECO:0000259" key="2">
    <source>
        <dbReference type="Pfam" id="PF06985"/>
    </source>
</evidence>
<dbReference type="PANTHER" id="PTHR33112">
    <property type="entry name" value="DOMAIN PROTEIN, PUTATIVE-RELATED"/>
    <property type="match status" value="1"/>
</dbReference>
<evidence type="ECO:0000313" key="4">
    <source>
        <dbReference type="Proteomes" id="UP001321760"/>
    </source>
</evidence>
<comment type="caution">
    <text evidence="3">The sequence shown here is derived from an EMBL/GenBank/DDBJ whole genome shotgun (WGS) entry which is preliminary data.</text>
</comment>
<protein>
    <submittedName>
        <fullName evidence="3">Het domain-protein</fullName>
    </submittedName>
</protein>
<proteinExistence type="predicted"/>
<sequence length="646" mass="71413">MTEEFSIVLEDLRTESIKAKPCPTCNFLWRAISDITESDTPHLEIKYTSFDVGPAEHGGRIEKGPLHGRLVPNSYLRGFNGATPIDLQFYILPTDPPSPRATVGRGHHITSDGLSDSCVSLLRSWLALCTSSQGKHIRCAAHSSTVLPTRLIHVGTATQDSRLYITQPHEEVHYAALSHCWCGIAPVRTLISNIEDHLLSLPLLSLPRTFADAIAVTRALGLQFPWIDSLCIVQDDHRDWEREATIMAHVYVGAWVTISADAATDTEKGFLGPPSRAVPEYKTISVVLPADGDGSASKCEVHVRKRGFLAEELPFHFWLGSNGPDSKRCAGRSKLSTRGWVFQERLLSPRTVHFSQHEMAWECRSARTLRTTSVVKYFSEPLEDEDTTGKEMPNRRATWRRDIVPTYTRLDLTVATDRLPALAGLAEAVGQRIGEQTQYLAGLWRHSLETDMLWCTEEPGSSHRLFKGSAPSWSWASVTGPVYWHEGVEAAVESNPVPEFCVKDVYFDSEGAPSSIVGMVDSTCLPLGGPRDVNLAVSWDCGTIHKAMLDAKDQGGLCFLVFGIRPAGRGPFGLVLKLESGGLYSRMGFVSGYRVERRRQSWGSDGWHCEESQSSDLENGTEDEQEGWSAWIRGQLASPKASVKIG</sequence>
<dbReference type="EMBL" id="MU865931">
    <property type="protein sequence ID" value="KAK4450768.1"/>
    <property type="molecule type" value="Genomic_DNA"/>
</dbReference>
<accession>A0AAV9GR65</accession>
<dbReference type="PANTHER" id="PTHR33112:SF9">
    <property type="entry name" value="HETEROKARYON INCOMPATIBILITY DOMAIN-CONTAINING PROTEIN"/>
    <property type="match status" value="1"/>
</dbReference>
<evidence type="ECO:0000256" key="1">
    <source>
        <dbReference type="SAM" id="MobiDB-lite"/>
    </source>
</evidence>
<evidence type="ECO:0000313" key="3">
    <source>
        <dbReference type="EMBL" id="KAK4450768.1"/>
    </source>
</evidence>
<dbReference type="InterPro" id="IPR010730">
    <property type="entry name" value="HET"/>
</dbReference>
<reference evidence="3" key="1">
    <citation type="journal article" date="2023" name="Mol. Phylogenet. Evol.">
        <title>Genome-scale phylogeny and comparative genomics of the fungal order Sordariales.</title>
        <authorList>
            <person name="Hensen N."/>
            <person name="Bonometti L."/>
            <person name="Westerberg I."/>
            <person name="Brannstrom I.O."/>
            <person name="Guillou S."/>
            <person name="Cros-Aarteil S."/>
            <person name="Calhoun S."/>
            <person name="Haridas S."/>
            <person name="Kuo A."/>
            <person name="Mondo S."/>
            <person name="Pangilinan J."/>
            <person name="Riley R."/>
            <person name="LaButti K."/>
            <person name="Andreopoulos B."/>
            <person name="Lipzen A."/>
            <person name="Chen C."/>
            <person name="Yan M."/>
            <person name="Daum C."/>
            <person name="Ng V."/>
            <person name="Clum A."/>
            <person name="Steindorff A."/>
            <person name="Ohm R.A."/>
            <person name="Martin F."/>
            <person name="Silar P."/>
            <person name="Natvig D.O."/>
            <person name="Lalanne C."/>
            <person name="Gautier V."/>
            <person name="Ament-Velasquez S.L."/>
            <person name="Kruys A."/>
            <person name="Hutchinson M.I."/>
            <person name="Powell A.J."/>
            <person name="Barry K."/>
            <person name="Miller A.N."/>
            <person name="Grigoriev I.V."/>
            <person name="Debuchy R."/>
            <person name="Gladieux P."/>
            <person name="Hiltunen Thoren M."/>
            <person name="Johannesson H."/>
        </authorList>
    </citation>
    <scope>NUCLEOTIDE SEQUENCE</scope>
    <source>
        <strain evidence="3">PSN243</strain>
    </source>
</reference>
<reference evidence="3" key="2">
    <citation type="submission" date="2023-05" db="EMBL/GenBank/DDBJ databases">
        <authorList>
            <consortium name="Lawrence Berkeley National Laboratory"/>
            <person name="Steindorff A."/>
            <person name="Hensen N."/>
            <person name="Bonometti L."/>
            <person name="Westerberg I."/>
            <person name="Brannstrom I.O."/>
            <person name="Guillou S."/>
            <person name="Cros-Aarteil S."/>
            <person name="Calhoun S."/>
            <person name="Haridas S."/>
            <person name="Kuo A."/>
            <person name="Mondo S."/>
            <person name="Pangilinan J."/>
            <person name="Riley R."/>
            <person name="Labutti K."/>
            <person name="Andreopoulos B."/>
            <person name="Lipzen A."/>
            <person name="Chen C."/>
            <person name="Yanf M."/>
            <person name="Daum C."/>
            <person name="Ng V."/>
            <person name="Clum A."/>
            <person name="Ohm R."/>
            <person name="Martin F."/>
            <person name="Silar P."/>
            <person name="Natvig D."/>
            <person name="Lalanne C."/>
            <person name="Gautier V."/>
            <person name="Ament-Velasquez S.L."/>
            <person name="Kruys A."/>
            <person name="Hutchinson M.I."/>
            <person name="Powell A.J."/>
            <person name="Barry K."/>
            <person name="Miller A.N."/>
            <person name="Grigoriev I.V."/>
            <person name="Debuchy R."/>
            <person name="Gladieux P."/>
            <person name="Thoren M.H."/>
            <person name="Johannesson H."/>
        </authorList>
    </citation>
    <scope>NUCLEOTIDE SEQUENCE</scope>
    <source>
        <strain evidence="3">PSN243</strain>
    </source>
</reference>
<dbReference type="Pfam" id="PF06985">
    <property type="entry name" value="HET"/>
    <property type="match status" value="1"/>
</dbReference>
<organism evidence="3 4">
    <name type="scientific">Podospora aff. communis PSN243</name>
    <dbReference type="NCBI Taxonomy" id="3040156"/>
    <lineage>
        <taxon>Eukaryota</taxon>
        <taxon>Fungi</taxon>
        <taxon>Dikarya</taxon>
        <taxon>Ascomycota</taxon>
        <taxon>Pezizomycotina</taxon>
        <taxon>Sordariomycetes</taxon>
        <taxon>Sordariomycetidae</taxon>
        <taxon>Sordariales</taxon>
        <taxon>Podosporaceae</taxon>
        <taxon>Podospora</taxon>
    </lineage>
</organism>
<gene>
    <name evidence="3" type="ORF">QBC34DRAFT_484335</name>
</gene>
<name>A0AAV9GR65_9PEZI</name>
<dbReference type="Proteomes" id="UP001321760">
    <property type="component" value="Unassembled WGS sequence"/>
</dbReference>